<proteinExistence type="predicted"/>
<dbReference type="Proteomes" id="UP000008303">
    <property type="component" value="Chromosome"/>
</dbReference>
<dbReference type="EMBL" id="CP002558">
    <property type="protein sequence ID" value="AEE26419.1"/>
    <property type="molecule type" value="Genomic_DNA"/>
</dbReference>
<sequence>MKRVSVARLFDILLLDNMLNNMFSSDIVSVARLFDILLLVKPDNEYQEYVEFQ</sequence>
<evidence type="ECO:0000313" key="1">
    <source>
        <dbReference type="EMBL" id="AEE26419.1"/>
    </source>
</evidence>
<reference evidence="2" key="1">
    <citation type="journal article" date="2011" name="Appl. Environ. Microbiol.">
        <title>Common ancestry and novel genetic traits of Francisella novicida-like isolates from North America and Australia as revealed by comparative genomic analyses.</title>
        <authorList>
            <person name="Siddaramappa S."/>
            <person name="Challacombe J.F."/>
            <person name="Petersen J.M."/>
            <person name="Pillai S."/>
            <person name="Hogg G."/>
            <person name="Kuske C.R."/>
        </authorList>
    </citation>
    <scope>NUCLEOTIDE SEQUENCE [LARGE SCALE GENOMIC DNA]</scope>
    <source>
        <strain evidence="2">3523</strain>
    </source>
</reference>
<name>F4BG25_9GAMM</name>
<dbReference type="AlphaFoldDB" id="F4BG25"/>
<evidence type="ECO:0000313" key="2">
    <source>
        <dbReference type="Proteomes" id="UP000008303"/>
    </source>
</evidence>
<dbReference type="PATRIC" id="fig|676032.3.peg.1124"/>
<protein>
    <submittedName>
        <fullName evidence="1">Uncharacterized protein</fullName>
    </submittedName>
</protein>
<accession>F4BG25</accession>
<gene>
    <name evidence="1" type="ordered locus">FN3523_1116</name>
</gene>
<dbReference type="HOGENOM" id="CLU_3061798_0_0_6"/>
<dbReference type="KEGG" id="fcn:FN3523_1116"/>
<organism evidence="1 2">
    <name type="scientific">Francisella hispaniensis</name>
    <dbReference type="NCBI Taxonomy" id="622488"/>
    <lineage>
        <taxon>Bacteria</taxon>
        <taxon>Pseudomonadati</taxon>
        <taxon>Pseudomonadota</taxon>
        <taxon>Gammaproteobacteria</taxon>
        <taxon>Thiotrichales</taxon>
        <taxon>Francisellaceae</taxon>
        <taxon>Francisella</taxon>
    </lineage>
</organism>